<dbReference type="Proteomes" id="UP001438707">
    <property type="component" value="Unassembled WGS sequence"/>
</dbReference>
<evidence type="ECO:0000313" key="2">
    <source>
        <dbReference type="Proteomes" id="UP001438707"/>
    </source>
</evidence>
<evidence type="ECO:0000313" key="1">
    <source>
        <dbReference type="EMBL" id="KAK9827813.1"/>
    </source>
</evidence>
<dbReference type="EMBL" id="JALJOS010000017">
    <property type="protein sequence ID" value="KAK9827813.1"/>
    <property type="molecule type" value="Genomic_DNA"/>
</dbReference>
<keyword evidence="2" id="KW-1185">Reference proteome</keyword>
<reference evidence="1 2" key="1">
    <citation type="journal article" date="2024" name="Nat. Commun.">
        <title>Phylogenomics reveals the evolutionary origins of lichenization in chlorophyte algae.</title>
        <authorList>
            <person name="Puginier C."/>
            <person name="Libourel C."/>
            <person name="Otte J."/>
            <person name="Skaloud P."/>
            <person name="Haon M."/>
            <person name="Grisel S."/>
            <person name="Petersen M."/>
            <person name="Berrin J.G."/>
            <person name="Delaux P.M."/>
            <person name="Dal Grande F."/>
            <person name="Keller J."/>
        </authorList>
    </citation>
    <scope>NUCLEOTIDE SEQUENCE [LARGE SCALE GENOMIC DNA]</scope>
    <source>
        <strain evidence="1 2">SAG 2145</strain>
    </source>
</reference>
<proteinExistence type="predicted"/>
<comment type="caution">
    <text evidence="1">The sequence shown here is derived from an EMBL/GenBank/DDBJ whole genome shotgun (WGS) entry which is preliminary data.</text>
</comment>
<sequence length="111" mass="12001">MYSQRAAEQMATLMLTSSSYRAMQEPGVQCWLQSAVPKLRLATNCQKSQLKQGTLQQQQACFESRADCAGWGVGVCYADLHCAPTRCGKQVREEGQSTDRPAAIAAGLAAT</sequence>
<dbReference type="AlphaFoldDB" id="A0AAW1R2S3"/>
<gene>
    <name evidence="1" type="ORF">WJX74_003456</name>
</gene>
<name>A0AAW1R2S3_9CHLO</name>
<organism evidence="1 2">
    <name type="scientific">Apatococcus lobatus</name>
    <dbReference type="NCBI Taxonomy" id="904363"/>
    <lineage>
        <taxon>Eukaryota</taxon>
        <taxon>Viridiplantae</taxon>
        <taxon>Chlorophyta</taxon>
        <taxon>core chlorophytes</taxon>
        <taxon>Trebouxiophyceae</taxon>
        <taxon>Chlorellales</taxon>
        <taxon>Chlorellaceae</taxon>
        <taxon>Apatococcus</taxon>
    </lineage>
</organism>
<protein>
    <submittedName>
        <fullName evidence="1">Uncharacterized protein</fullName>
    </submittedName>
</protein>
<accession>A0AAW1R2S3</accession>